<name>A0A1F5G534_9BACT</name>
<sequence length="556" mass="61812">MTVFYRKYRPQKFSDLAGQEHIVEMLLAQLTSGKISHGYLFSGPRGSGKTSSARIFAKAINCLKATKGRFSEPCNRCTNCEAITNGSFLDLVEIDAASNRGIDEIRDLREKIKMSPVAGKFKVYIIDEAHMLTVEAFNALLKTLEEPPRHAIFILCTTNPSKLPATIISRLTRFNFIRAGERELVKLLAKISKAEKIKVDDGALLAIAKASDGAYRDAVSILDQLSAGGKKITVLDVERVVYSSGVNMLLEFANALCAKDVKGAVRGIEKMSLRDVDFSLFAKDLMLLFESVLLFKIGAEVDSGNGKIFRDEIKKIAEKVSFLELQNLIKLFLVAESEIKIYPLEKIPLILAVCKYCGDPEAASRLDTSKGVDEKAKIAKKEETAGVEEITKKDEVLKTPRVEVDPKGLEQIDSHGHGPWSSDSSLRGNDDKVSPTARSRSPRLLEIEKKWGQFLEKVRPINAHILALLRSTRPVQFDGVNLTLEVFYKFHKDKLEEPKTIGMLENFLGEIFERKITMRMVLTQRTGDLPKAVKASDVVDVASEDLSALAQEIFSK</sequence>
<dbReference type="SUPFAM" id="SSF48019">
    <property type="entry name" value="post-AAA+ oligomerization domain-like"/>
    <property type="match status" value="1"/>
</dbReference>
<evidence type="ECO:0000256" key="12">
    <source>
        <dbReference type="SAM" id="MobiDB-lite"/>
    </source>
</evidence>
<keyword evidence="2 11" id="KW-0808">Transferase</keyword>
<dbReference type="GO" id="GO:0006261">
    <property type="term" value="P:DNA-templated DNA replication"/>
    <property type="evidence" value="ECO:0007669"/>
    <property type="project" value="TreeGrafter"/>
</dbReference>
<dbReference type="InterPro" id="IPR003593">
    <property type="entry name" value="AAA+_ATPase"/>
</dbReference>
<dbReference type="InterPro" id="IPR027417">
    <property type="entry name" value="P-loop_NTPase"/>
</dbReference>
<dbReference type="AlphaFoldDB" id="A0A1F5G534"/>
<dbReference type="Pfam" id="PF12169">
    <property type="entry name" value="DNA_pol3_gamma3"/>
    <property type="match status" value="1"/>
</dbReference>
<evidence type="ECO:0000256" key="11">
    <source>
        <dbReference type="RuleBase" id="RU364063"/>
    </source>
</evidence>
<dbReference type="InterPro" id="IPR012763">
    <property type="entry name" value="DNA_pol_III_sug/sutau_N"/>
</dbReference>
<evidence type="ECO:0000256" key="2">
    <source>
        <dbReference type="ARBA" id="ARBA00022679"/>
    </source>
</evidence>
<dbReference type="SUPFAM" id="SSF52540">
    <property type="entry name" value="P-loop containing nucleoside triphosphate hydrolases"/>
    <property type="match status" value="1"/>
</dbReference>
<dbReference type="Gene3D" id="1.20.272.10">
    <property type="match status" value="1"/>
</dbReference>
<evidence type="ECO:0000256" key="1">
    <source>
        <dbReference type="ARBA" id="ARBA00006360"/>
    </source>
</evidence>
<dbReference type="SMART" id="SM00382">
    <property type="entry name" value="AAA"/>
    <property type="match status" value="1"/>
</dbReference>
<reference evidence="14 15" key="1">
    <citation type="journal article" date="2016" name="Nat. Commun.">
        <title>Thousands of microbial genomes shed light on interconnected biogeochemical processes in an aquifer system.</title>
        <authorList>
            <person name="Anantharaman K."/>
            <person name="Brown C.T."/>
            <person name="Hug L.A."/>
            <person name="Sharon I."/>
            <person name="Castelle C.J."/>
            <person name="Probst A.J."/>
            <person name="Thomas B.C."/>
            <person name="Singh A."/>
            <person name="Wilkins M.J."/>
            <person name="Karaoz U."/>
            <person name="Brodie E.L."/>
            <person name="Williams K.H."/>
            <person name="Hubbard S.S."/>
            <person name="Banfield J.F."/>
        </authorList>
    </citation>
    <scope>NUCLEOTIDE SEQUENCE [LARGE SCALE GENOMIC DNA]</scope>
</reference>
<evidence type="ECO:0000259" key="13">
    <source>
        <dbReference type="SMART" id="SM00382"/>
    </source>
</evidence>
<dbReference type="Pfam" id="PF22608">
    <property type="entry name" value="DNAX_ATPase_lid"/>
    <property type="match status" value="1"/>
</dbReference>
<comment type="function">
    <text evidence="11">DNA polymerase III is a complex, multichain enzyme responsible for most of the replicative synthesis in bacteria. This DNA polymerase also exhibits 3' to 5' exonuclease activity.</text>
</comment>
<keyword evidence="7" id="KW-0862">Zinc</keyword>
<evidence type="ECO:0000313" key="14">
    <source>
        <dbReference type="EMBL" id="OGD86971.1"/>
    </source>
</evidence>
<dbReference type="NCBIfam" id="TIGR02397">
    <property type="entry name" value="dnaX_nterm"/>
    <property type="match status" value="1"/>
</dbReference>
<keyword evidence="5" id="KW-0479">Metal-binding</keyword>
<dbReference type="GO" id="GO:0005524">
    <property type="term" value="F:ATP binding"/>
    <property type="evidence" value="ECO:0007669"/>
    <property type="project" value="UniProtKB-KW"/>
</dbReference>
<keyword evidence="8 11" id="KW-0067">ATP-binding</keyword>
<dbReference type="PANTHER" id="PTHR11669:SF0">
    <property type="entry name" value="PROTEIN STICHEL-LIKE 2"/>
    <property type="match status" value="1"/>
</dbReference>
<evidence type="ECO:0000256" key="7">
    <source>
        <dbReference type="ARBA" id="ARBA00022833"/>
    </source>
</evidence>
<dbReference type="InterPro" id="IPR050238">
    <property type="entry name" value="DNA_Rep/Repair_Clamp_Loader"/>
</dbReference>
<dbReference type="Gene3D" id="3.40.50.300">
    <property type="entry name" value="P-loop containing nucleotide triphosphate hydrolases"/>
    <property type="match status" value="1"/>
</dbReference>
<evidence type="ECO:0000256" key="10">
    <source>
        <dbReference type="ARBA" id="ARBA00049244"/>
    </source>
</evidence>
<dbReference type="GO" id="GO:0003677">
    <property type="term" value="F:DNA binding"/>
    <property type="evidence" value="ECO:0007669"/>
    <property type="project" value="InterPro"/>
</dbReference>
<dbReference type="Gene3D" id="1.10.8.60">
    <property type="match status" value="1"/>
</dbReference>
<accession>A0A1F5G534</accession>
<dbReference type="NCBIfam" id="NF004046">
    <property type="entry name" value="PRK05563.1"/>
    <property type="match status" value="1"/>
</dbReference>
<dbReference type="GO" id="GO:0003887">
    <property type="term" value="F:DNA-directed DNA polymerase activity"/>
    <property type="evidence" value="ECO:0007669"/>
    <property type="project" value="UniProtKB-KW"/>
</dbReference>
<dbReference type="InterPro" id="IPR008921">
    <property type="entry name" value="DNA_pol3_clamp-load_cplx_C"/>
</dbReference>
<comment type="similarity">
    <text evidence="1 11">Belongs to the DnaX/STICHEL family.</text>
</comment>
<feature type="region of interest" description="Disordered" evidence="12">
    <location>
        <begin position="408"/>
        <end position="439"/>
    </location>
</feature>
<evidence type="ECO:0000256" key="8">
    <source>
        <dbReference type="ARBA" id="ARBA00022840"/>
    </source>
</evidence>
<dbReference type="EMBL" id="MFAZ01000025">
    <property type="protein sequence ID" value="OGD86971.1"/>
    <property type="molecule type" value="Genomic_DNA"/>
</dbReference>
<dbReference type="GO" id="GO:0009360">
    <property type="term" value="C:DNA polymerase III complex"/>
    <property type="evidence" value="ECO:0007669"/>
    <property type="project" value="InterPro"/>
</dbReference>
<protein>
    <recommendedName>
        <fullName evidence="11">DNA polymerase III subunit gamma/tau</fullName>
        <ecNumber evidence="11">2.7.7.7</ecNumber>
    </recommendedName>
</protein>
<dbReference type="EC" id="2.7.7.7" evidence="11"/>
<comment type="caution">
    <text evidence="14">The sequence shown here is derived from an EMBL/GenBank/DDBJ whole genome shotgun (WGS) entry which is preliminary data.</text>
</comment>
<dbReference type="CDD" id="cd00009">
    <property type="entry name" value="AAA"/>
    <property type="match status" value="1"/>
</dbReference>
<evidence type="ECO:0000256" key="9">
    <source>
        <dbReference type="ARBA" id="ARBA00022932"/>
    </source>
</evidence>
<dbReference type="GO" id="GO:0046872">
    <property type="term" value="F:metal ion binding"/>
    <property type="evidence" value="ECO:0007669"/>
    <property type="project" value="UniProtKB-KW"/>
</dbReference>
<organism evidence="14 15">
    <name type="scientific">Candidatus Curtissbacteria bacterium RIFCSPHIGHO2_01_FULL_41_11</name>
    <dbReference type="NCBI Taxonomy" id="1797711"/>
    <lineage>
        <taxon>Bacteria</taxon>
        <taxon>Candidatus Curtissiibacteriota</taxon>
    </lineage>
</organism>
<dbReference type="PANTHER" id="PTHR11669">
    <property type="entry name" value="REPLICATION FACTOR C / DNA POLYMERASE III GAMMA-TAU SUBUNIT"/>
    <property type="match status" value="1"/>
</dbReference>
<dbReference type="CDD" id="cd18137">
    <property type="entry name" value="HLD_clamp_pol_III_gamma_tau"/>
    <property type="match status" value="1"/>
</dbReference>
<dbReference type="STRING" id="1797711.A2870_04340"/>
<evidence type="ECO:0000256" key="5">
    <source>
        <dbReference type="ARBA" id="ARBA00022723"/>
    </source>
</evidence>
<dbReference type="InterPro" id="IPR022754">
    <property type="entry name" value="DNA_pol_III_gamma-3"/>
</dbReference>
<keyword evidence="4 11" id="KW-0235">DNA replication</keyword>
<gene>
    <name evidence="11" type="primary">dnaX</name>
    <name evidence="14" type="ORF">A2870_04340</name>
</gene>
<keyword evidence="6 11" id="KW-0547">Nucleotide-binding</keyword>
<keyword evidence="3 11" id="KW-0548">Nucleotidyltransferase</keyword>
<feature type="domain" description="AAA+ ATPase" evidence="13">
    <location>
        <begin position="35"/>
        <end position="181"/>
    </location>
</feature>
<dbReference type="InterPro" id="IPR045085">
    <property type="entry name" value="HLD_clamp_pol_III_gamma_tau"/>
</dbReference>
<evidence type="ECO:0000256" key="3">
    <source>
        <dbReference type="ARBA" id="ARBA00022695"/>
    </source>
</evidence>
<dbReference type="FunFam" id="3.40.50.300:FF:000014">
    <property type="entry name" value="DNA polymerase III subunit gamma/tau"/>
    <property type="match status" value="1"/>
</dbReference>
<evidence type="ECO:0000313" key="15">
    <source>
        <dbReference type="Proteomes" id="UP000179102"/>
    </source>
</evidence>
<dbReference type="Proteomes" id="UP000179102">
    <property type="component" value="Unassembled WGS sequence"/>
</dbReference>
<dbReference type="Pfam" id="PF13177">
    <property type="entry name" value="DNA_pol3_delta2"/>
    <property type="match status" value="1"/>
</dbReference>
<proteinExistence type="inferred from homology"/>
<comment type="catalytic activity">
    <reaction evidence="10 11">
        <text>DNA(n) + a 2'-deoxyribonucleoside 5'-triphosphate = DNA(n+1) + diphosphate</text>
        <dbReference type="Rhea" id="RHEA:22508"/>
        <dbReference type="Rhea" id="RHEA-COMP:17339"/>
        <dbReference type="Rhea" id="RHEA-COMP:17340"/>
        <dbReference type="ChEBI" id="CHEBI:33019"/>
        <dbReference type="ChEBI" id="CHEBI:61560"/>
        <dbReference type="ChEBI" id="CHEBI:173112"/>
        <dbReference type="EC" id="2.7.7.7"/>
    </reaction>
</comment>
<evidence type="ECO:0000256" key="4">
    <source>
        <dbReference type="ARBA" id="ARBA00022705"/>
    </source>
</evidence>
<keyword evidence="9 11" id="KW-0239">DNA-directed DNA polymerase</keyword>
<evidence type="ECO:0000256" key="6">
    <source>
        <dbReference type="ARBA" id="ARBA00022741"/>
    </source>
</evidence>
<comment type="subunit">
    <text evidence="11">DNA polymerase III contains a core (composed of alpha, epsilon and theta chains) that associates with a tau subunit. This core dimerizes to form the POLIII' complex. PolIII' associates with the gamma complex (composed of gamma, delta, delta', psi and chi chains) and with the beta chain to form the complete DNA polymerase III complex.</text>
</comment>